<evidence type="ECO:0000256" key="2">
    <source>
        <dbReference type="ARBA" id="ARBA00008241"/>
    </source>
</evidence>
<dbReference type="AlphaFoldDB" id="A0A0H5BKU4"/>
<dbReference type="Gene3D" id="3.40.30.10">
    <property type="entry name" value="Glutaredoxin"/>
    <property type="match status" value="1"/>
</dbReference>
<dbReference type="Pfam" id="PF02966">
    <property type="entry name" value="DIM1"/>
    <property type="match status" value="1"/>
</dbReference>
<evidence type="ECO:0000256" key="5">
    <source>
        <dbReference type="ARBA" id="ARBA00023242"/>
    </source>
</evidence>
<comment type="similarity">
    <text evidence="2 6">Belongs to the DIM1 family.</text>
</comment>
<dbReference type="GO" id="GO:0046540">
    <property type="term" value="C:U4/U6 x U5 tri-snRNP complex"/>
    <property type="evidence" value="ECO:0007669"/>
    <property type="project" value="UniProtKB-UniRule"/>
</dbReference>
<protein>
    <submittedName>
        <fullName evidence="7">mRNA splicing factor DIB1</fullName>
    </submittedName>
</protein>
<dbReference type="PANTHER" id="PTHR12052">
    <property type="entry name" value="THIOREDOXIN-LIKE PROTEN 4A, 4B"/>
    <property type="match status" value="1"/>
</dbReference>
<evidence type="ECO:0000256" key="6">
    <source>
        <dbReference type="PIRNR" id="PIRNR017199"/>
    </source>
</evidence>
<dbReference type="GO" id="GO:0000398">
    <property type="term" value="P:mRNA splicing, via spliceosome"/>
    <property type="evidence" value="ECO:0007669"/>
    <property type="project" value="InterPro"/>
</dbReference>
<comment type="subcellular location">
    <subcellularLocation>
        <location evidence="1 6">Nucleus</location>
    </subcellularLocation>
</comment>
<proteinExistence type="inferred from homology"/>
<keyword evidence="3 6" id="KW-0507">mRNA processing</keyword>
<dbReference type="InterPro" id="IPR004123">
    <property type="entry name" value="Dim1"/>
</dbReference>
<dbReference type="EMBL" id="AB996603">
    <property type="protein sequence ID" value="BAS01925.1"/>
    <property type="molecule type" value="Genomic_DNA"/>
</dbReference>
<reference evidence="7" key="1">
    <citation type="journal article" date="2015" name="Genome Biol. Evol.">
        <title>Nucleomorph Genome Sequences of Two Chlorarachniophytes, Amorphochlora amoebiformis and Lotharella vacuolata.</title>
        <authorList>
            <person name="Suzuki S."/>
            <person name="Shirato S."/>
            <person name="Hirakawa Y."/>
            <person name="Ishida K."/>
        </authorList>
    </citation>
    <scope>NUCLEOTIDE SEQUENCE</scope>
    <source>
        <strain evidence="7">CCMP2058</strain>
    </source>
</reference>
<geneLocation type="nucleomorph" evidence="7"/>
<dbReference type="GO" id="GO:0005682">
    <property type="term" value="C:U5 snRNP"/>
    <property type="evidence" value="ECO:0007669"/>
    <property type="project" value="TreeGrafter"/>
</dbReference>
<evidence type="ECO:0000256" key="4">
    <source>
        <dbReference type="ARBA" id="ARBA00023187"/>
    </source>
</evidence>
<evidence type="ECO:0000313" key="7">
    <source>
        <dbReference type="EMBL" id="BAS01925.1"/>
    </source>
</evidence>
<dbReference type="InterPro" id="IPR036249">
    <property type="entry name" value="Thioredoxin-like_sf"/>
</dbReference>
<keyword evidence="4 6" id="KW-0508">mRNA splicing</keyword>
<dbReference type="PANTHER" id="PTHR12052:SF5">
    <property type="entry name" value="THIOREDOXIN-LIKE PROTEIN 4A"/>
    <property type="match status" value="1"/>
</dbReference>
<keyword evidence="5 6" id="KW-0539">Nucleus</keyword>
<dbReference type="GO" id="GO:0005681">
    <property type="term" value="C:spliceosomal complex"/>
    <property type="evidence" value="ECO:0007669"/>
    <property type="project" value="TreeGrafter"/>
</dbReference>
<name>A0A0H5BKU4_9EUKA</name>
<dbReference type="PIRSF" id="PIRSF017199">
    <property type="entry name" value="mRNA_splic_U5"/>
    <property type="match status" value="1"/>
</dbReference>
<dbReference type="SUPFAM" id="SSF52833">
    <property type="entry name" value="Thioredoxin-like"/>
    <property type="match status" value="1"/>
</dbReference>
<evidence type="ECO:0000256" key="1">
    <source>
        <dbReference type="ARBA" id="ARBA00004123"/>
    </source>
</evidence>
<organism evidence="7">
    <name type="scientific">Amorphochlora amoebiformis</name>
    <dbReference type="NCBI Taxonomy" id="1561963"/>
    <lineage>
        <taxon>Eukaryota</taxon>
        <taxon>Sar</taxon>
        <taxon>Rhizaria</taxon>
        <taxon>Cercozoa</taxon>
        <taxon>Chlorarachniophyceae</taxon>
        <taxon>Amorphochlora</taxon>
    </lineage>
</organism>
<evidence type="ECO:0000256" key="3">
    <source>
        <dbReference type="ARBA" id="ARBA00022664"/>
    </source>
</evidence>
<sequence>MNRLVFPEMYLDTPYKFDKALLKERNKLVIVRFGRENEIKTKVVDDLLIGIKESIYPRALIYFIDTDLVTEFNETFELYDSFAIMFFYRNKHIMIDTGSGNNNKIDWLIESKKELTRIIETIYRGVRKGKRTIFIPMKH</sequence>
<gene>
    <name evidence="7" type="primary">dib1</name>
</gene>
<keyword evidence="7" id="KW-0542">Nucleomorph</keyword>
<accession>A0A0H5BKU4</accession>
<dbReference type="SMART" id="SM01410">
    <property type="entry name" value="DIM1"/>
    <property type="match status" value="1"/>
</dbReference>